<protein>
    <submittedName>
        <fullName evidence="2">Uncharacterized protein</fullName>
    </submittedName>
</protein>
<dbReference type="AlphaFoldDB" id="A0ABD3WKJ5"/>
<keyword evidence="1" id="KW-1133">Transmembrane helix</keyword>
<name>A0ABD3WKJ5_SINWO</name>
<feature type="transmembrane region" description="Helical" evidence="1">
    <location>
        <begin position="12"/>
        <end position="34"/>
    </location>
</feature>
<evidence type="ECO:0000313" key="3">
    <source>
        <dbReference type="Proteomes" id="UP001634394"/>
    </source>
</evidence>
<reference evidence="2 3" key="1">
    <citation type="submission" date="2024-11" db="EMBL/GenBank/DDBJ databases">
        <title>Chromosome-level genome assembly of the freshwater bivalve Anodonta woodiana.</title>
        <authorList>
            <person name="Chen X."/>
        </authorList>
    </citation>
    <scope>NUCLEOTIDE SEQUENCE [LARGE SCALE GENOMIC DNA]</scope>
    <source>
        <strain evidence="2">MN2024</strain>
        <tissue evidence="2">Gills</tissue>
    </source>
</reference>
<dbReference type="Proteomes" id="UP001634394">
    <property type="component" value="Unassembled WGS sequence"/>
</dbReference>
<accession>A0ABD3WKJ5</accession>
<keyword evidence="1" id="KW-0472">Membrane</keyword>
<comment type="caution">
    <text evidence="2">The sequence shown here is derived from an EMBL/GenBank/DDBJ whole genome shotgun (WGS) entry which is preliminary data.</text>
</comment>
<proteinExistence type="predicted"/>
<evidence type="ECO:0000313" key="2">
    <source>
        <dbReference type="EMBL" id="KAL3873293.1"/>
    </source>
</evidence>
<keyword evidence="3" id="KW-1185">Reference proteome</keyword>
<evidence type="ECO:0000256" key="1">
    <source>
        <dbReference type="SAM" id="Phobius"/>
    </source>
</evidence>
<dbReference type="EMBL" id="JBJQND010000006">
    <property type="protein sequence ID" value="KAL3873293.1"/>
    <property type="molecule type" value="Genomic_DNA"/>
</dbReference>
<keyword evidence="1" id="KW-0812">Transmembrane</keyword>
<sequence length="413" mass="49170">MCWRHISHKTSSIFIVVYTCMAIFTVFYIFLWLMSRDVRKDNVLHEHNSSGYELKSPLDDLDLYLRMFHKQVGRYDTILVPSLRYFWPGNVSLVVVLDDESMEDHKVGENMSQRYPYPRVAYQEPIDPKIYKNVGHERMQRDFFYPEKFTNKTYVGFIDADTMFVTRVTETLLFEDGKPVVIAFYGMFQNILWQHASEKTLAMTKKREVMRCMAYFPVIIKVQHIVELRKYLEAKHNMSFDRIYQSVVTDGYFGQFNVFCQYIWDFHRDEYKFYFQKLQDGLSQTIQAGQVDQAYYEKHLTPEKTVPKPRASIHYSYHEKHTEHITYKNIIKSGICFSGGFDLCREKCSHLNRSSLHVEIFLFEFNDWSWDKRCIEKQREYYGTVATKADSVSVDALLRGCHDVDNLPFLKLR</sequence>
<organism evidence="2 3">
    <name type="scientific">Sinanodonta woodiana</name>
    <name type="common">Chinese pond mussel</name>
    <name type="synonym">Anodonta woodiana</name>
    <dbReference type="NCBI Taxonomy" id="1069815"/>
    <lineage>
        <taxon>Eukaryota</taxon>
        <taxon>Metazoa</taxon>
        <taxon>Spiralia</taxon>
        <taxon>Lophotrochozoa</taxon>
        <taxon>Mollusca</taxon>
        <taxon>Bivalvia</taxon>
        <taxon>Autobranchia</taxon>
        <taxon>Heteroconchia</taxon>
        <taxon>Palaeoheterodonta</taxon>
        <taxon>Unionida</taxon>
        <taxon>Unionoidea</taxon>
        <taxon>Unionidae</taxon>
        <taxon>Unioninae</taxon>
        <taxon>Sinanodonta</taxon>
    </lineage>
</organism>
<gene>
    <name evidence="2" type="ORF">ACJMK2_036429</name>
</gene>